<sequence length="142" mass="15989">MIRYELSCDNGHDFEGWFGSAGDFDRQQERGLVSCPSCGSIHVAKQLMAPSVSTARREERRQELVMQAGRREMMNRLREVVAAIRANAEDVGDRFPEEARKIHYGEAEERGLIGRATPHEVRELLEEGVEIAPLPVIPDDAN</sequence>
<comment type="caution">
    <text evidence="1">The sequence shown here is derived from an EMBL/GenBank/DDBJ whole genome shotgun (WGS) entry which is preliminary data.</text>
</comment>
<dbReference type="Pfam" id="PF06676">
    <property type="entry name" value="DUF1178"/>
    <property type="match status" value="1"/>
</dbReference>
<reference evidence="2" key="1">
    <citation type="journal article" date="2019" name="Int. J. Syst. Evol. Microbiol.">
        <title>The Global Catalogue of Microorganisms (GCM) 10K type strain sequencing project: providing services to taxonomists for standard genome sequencing and annotation.</title>
        <authorList>
            <consortium name="The Broad Institute Genomics Platform"/>
            <consortium name="The Broad Institute Genome Sequencing Center for Infectious Disease"/>
            <person name="Wu L."/>
            <person name="Ma J."/>
        </authorList>
    </citation>
    <scope>NUCLEOTIDE SEQUENCE [LARGE SCALE GENOMIC DNA]</scope>
    <source>
        <strain evidence="2">KCTC 52677</strain>
    </source>
</reference>
<dbReference type="PIRSF" id="PIRSF032131">
    <property type="entry name" value="UCP032131"/>
    <property type="match status" value="1"/>
</dbReference>
<protein>
    <submittedName>
        <fullName evidence="1">DUF1178 family protein</fullName>
    </submittedName>
</protein>
<dbReference type="Proteomes" id="UP001595377">
    <property type="component" value="Unassembled WGS sequence"/>
</dbReference>
<evidence type="ECO:0000313" key="2">
    <source>
        <dbReference type="Proteomes" id="UP001595377"/>
    </source>
</evidence>
<dbReference type="EMBL" id="JBHRSP010000005">
    <property type="protein sequence ID" value="MFC3072221.1"/>
    <property type="molecule type" value="Genomic_DNA"/>
</dbReference>
<accession>A0ABV7DBA3</accession>
<gene>
    <name evidence="1" type="ORF">ACFOHH_03795</name>
</gene>
<dbReference type="RefSeq" id="WP_257314929.1">
    <property type="nucleotide sequence ID" value="NZ_JANFDG010000008.1"/>
</dbReference>
<evidence type="ECO:0000313" key="1">
    <source>
        <dbReference type="EMBL" id="MFC3072221.1"/>
    </source>
</evidence>
<name>A0ABV7DBA3_9HYPH</name>
<dbReference type="InterPro" id="IPR009562">
    <property type="entry name" value="DUF1178"/>
</dbReference>
<keyword evidence="2" id="KW-1185">Reference proteome</keyword>
<organism evidence="1 2">
    <name type="scientific">Shinella pollutisoli</name>
    <dbReference type="NCBI Taxonomy" id="2250594"/>
    <lineage>
        <taxon>Bacteria</taxon>
        <taxon>Pseudomonadati</taxon>
        <taxon>Pseudomonadota</taxon>
        <taxon>Alphaproteobacteria</taxon>
        <taxon>Hyphomicrobiales</taxon>
        <taxon>Rhizobiaceae</taxon>
        <taxon>Shinella</taxon>
    </lineage>
</organism>
<proteinExistence type="predicted"/>